<evidence type="ECO:0000256" key="1">
    <source>
        <dbReference type="SAM" id="MobiDB-lite"/>
    </source>
</evidence>
<reference evidence="3" key="1">
    <citation type="journal article" date="2017" name="bioRxiv">
        <title>Comparative analysis of the genomes of Stylophora pistillata and Acropora digitifera provides evidence for extensive differences between species of corals.</title>
        <authorList>
            <person name="Voolstra C.R."/>
            <person name="Li Y."/>
            <person name="Liew Y.J."/>
            <person name="Baumgarten S."/>
            <person name="Zoccola D."/>
            <person name="Flot J.-F."/>
            <person name="Tambutte S."/>
            <person name="Allemand D."/>
            <person name="Aranda M."/>
        </authorList>
    </citation>
    <scope>NUCLEOTIDE SEQUENCE [LARGE SCALE GENOMIC DNA]</scope>
</reference>
<feature type="region of interest" description="Disordered" evidence="1">
    <location>
        <begin position="277"/>
        <end position="298"/>
    </location>
</feature>
<evidence type="ECO:0000313" key="3">
    <source>
        <dbReference type="Proteomes" id="UP000225706"/>
    </source>
</evidence>
<comment type="caution">
    <text evidence="2">The sequence shown here is derived from an EMBL/GenBank/DDBJ whole genome shotgun (WGS) entry which is preliminary data.</text>
</comment>
<proteinExistence type="predicted"/>
<feature type="compositionally biased region" description="Basic and acidic residues" evidence="1">
    <location>
        <begin position="1"/>
        <end position="10"/>
    </location>
</feature>
<sequence length="462" mass="52817">MSFLEKKRSLTSEIADETTKKNGLEERRLQKRLQDIERSALRQQKKRSNEQLEYALENLSLEDVYAFNSLTRKILKSSFLPPINQKQGGGSGESNRGNMNEMLAERLRGSKMIHRYLDKRKQRCLTRSLSVDSGLIPPSGDRTFEETELKPGPYTAFVKRRLASSLSDASYATVLAGGVANLSHAAKEKGIQDTRRVDFADDAKEQSRTSWSNRTLRKRQSNQHLLCRPKVQHSCLSDAIEYKLEMREKERRLYQRSGEPYNEFVLIAITNKSSVSSTMNVKDSLPRKKSSNSRLNKQNVSRVLSQEYQPPSTDLLRSRCDGTQMFCALDSGGSRVRSQSEIIYSLQDRDGFLISRDNERFRQDFCLSNGRNFNQSKLPKINQGDGATNNHIIGDWKAIATESLKRSRSMSDLPNITGRKDKVVKFRPTTPLTKEQVEDLDDEVAAFHNKSHDLAKWLRDQQ</sequence>
<accession>A0A2B4RZU7</accession>
<evidence type="ECO:0000313" key="2">
    <source>
        <dbReference type="EMBL" id="PFX21765.1"/>
    </source>
</evidence>
<dbReference type="AlphaFoldDB" id="A0A2B4RZU7"/>
<feature type="compositionally biased region" description="Basic and acidic residues" evidence="1">
    <location>
        <begin position="17"/>
        <end position="26"/>
    </location>
</feature>
<protein>
    <submittedName>
        <fullName evidence="2">Uncharacterized protein</fullName>
    </submittedName>
</protein>
<dbReference type="EMBL" id="LSMT01000263">
    <property type="protein sequence ID" value="PFX21765.1"/>
    <property type="molecule type" value="Genomic_DNA"/>
</dbReference>
<name>A0A2B4RZU7_STYPI</name>
<dbReference type="OrthoDB" id="5975611at2759"/>
<feature type="region of interest" description="Disordered" evidence="1">
    <location>
        <begin position="1"/>
        <end position="26"/>
    </location>
</feature>
<keyword evidence="3" id="KW-1185">Reference proteome</keyword>
<organism evidence="2 3">
    <name type="scientific">Stylophora pistillata</name>
    <name type="common">Smooth cauliflower coral</name>
    <dbReference type="NCBI Taxonomy" id="50429"/>
    <lineage>
        <taxon>Eukaryota</taxon>
        <taxon>Metazoa</taxon>
        <taxon>Cnidaria</taxon>
        <taxon>Anthozoa</taxon>
        <taxon>Hexacorallia</taxon>
        <taxon>Scleractinia</taxon>
        <taxon>Astrocoeniina</taxon>
        <taxon>Pocilloporidae</taxon>
        <taxon>Stylophora</taxon>
    </lineage>
</organism>
<dbReference type="Proteomes" id="UP000225706">
    <property type="component" value="Unassembled WGS sequence"/>
</dbReference>
<gene>
    <name evidence="2" type="ORF">AWC38_SpisGene13725</name>
</gene>